<organism evidence="13 14">
    <name type="scientific">Leptomonas seymouri</name>
    <dbReference type="NCBI Taxonomy" id="5684"/>
    <lineage>
        <taxon>Eukaryota</taxon>
        <taxon>Discoba</taxon>
        <taxon>Euglenozoa</taxon>
        <taxon>Kinetoplastea</taxon>
        <taxon>Metakinetoplastina</taxon>
        <taxon>Trypanosomatida</taxon>
        <taxon>Trypanosomatidae</taxon>
        <taxon>Leishmaniinae</taxon>
        <taxon>Leptomonas</taxon>
    </lineage>
</organism>
<keyword evidence="5" id="KW-0547">Nucleotide-binding</keyword>
<keyword evidence="6" id="KW-0067">ATP-binding</keyword>
<feature type="transmembrane region" description="Helical" evidence="11">
    <location>
        <begin position="23"/>
        <end position="44"/>
    </location>
</feature>
<dbReference type="SFLD" id="SFLDG00002">
    <property type="entry name" value="C1.7:_P-type_atpase_like"/>
    <property type="match status" value="1"/>
</dbReference>
<accession>A0A0N1HZI4</accession>
<comment type="similarity">
    <text evidence="2">Belongs to the cation transport ATPase (P-type) (TC 3.A.3) family. Type V subfamily.</text>
</comment>
<dbReference type="SUPFAM" id="SSF81665">
    <property type="entry name" value="Calcium ATPase, transmembrane domain M"/>
    <property type="match status" value="1"/>
</dbReference>
<comment type="subcellular location">
    <subcellularLocation>
        <location evidence="1">Membrane</location>
        <topology evidence="1">Multi-pass membrane protein</topology>
    </subcellularLocation>
</comment>
<dbReference type="SUPFAM" id="SSF81660">
    <property type="entry name" value="Metal cation-transporting ATPase, ATP-binding domain N"/>
    <property type="match status" value="1"/>
</dbReference>
<evidence type="ECO:0000256" key="6">
    <source>
        <dbReference type="ARBA" id="ARBA00022840"/>
    </source>
</evidence>
<dbReference type="EMBL" id="LJSK01000366">
    <property type="protein sequence ID" value="KPI83492.1"/>
    <property type="molecule type" value="Genomic_DNA"/>
</dbReference>
<dbReference type="SFLD" id="SFLDS00003">
    <property type="entry name" value="Haloacid_Dehalogenase"/>
    <property type="match status" value="1"/>
</dbReference>
<dbReference type="GO" id="GO:0015662">
    <property type="term" value="F:P-type ion transporter activity"/>
    <property type="evidence" value="ECO:0007669"/>
    <property type="project" value="TreeGrafter"/>
</dbReference>
<dbReference type="PROSITE" id="PS00154">
    <property type="entry name" value="ATPASE_E1_E2"/>
    <property type="match status" value="1"/>
</dbReference>
<keyword evidence="4" id="KW-0479">Metal-binding</keyword>
<dbReference type="Gene3D" id="3.40.50.1000">
    <property type="entry name" value="HAD superfamily/HAD-like"/>
    <property type="match status" value="1"/>
</dbReference>
<comment type="caution">
    <text evidence="13">The sequence shown here is derived from an EMBL/GenBank/DDBJ whole genome shotgun (WGS) entry which is preliminary data.</text>
</comment>
<dbReference type="InterPro" id="IPR059000">
    <property type="entry name" value="ATPase_P-type_domA"/>
</dbReference>
<dbReference type="AlphaFoldDB" id="A0A0N1HZI4"/>
<dbReference type="InterPro" id="IPR023298">
    <property type="entry name" value="ATPase_P-typ_TM_dom_sf"/>
</dbReference>
<feature type="transmembrane region" description="Helical" evidence="11">
    <location>
        <begin position="202"/>
        <end position="222"/>
    </location>
</feature>
<dbReference type="Gene3D" id="3.40.1110.10">
    <property type="entry name" value="Calcium-transporting ATPase, cytoplasmic domain N"/>
    <property type="match status" value="1"/>
</dbReference>
<feature type="domain" description="P-type ATPase A" evidence="12">
    <location>
        <begin position="268"/>
        <end position="391"/>
    </location>
</feature>
<dbReference type="InterPro" id="IPR023214">
    <property type="entry name" value="HAD_sf"/>
</dbReference>
<keyword evidence="8" id="KW-1278">Translocase</keyword>
<evidence type="ECO:0000313" key="13">
    <source>
        <dbReference type="EMBL" id="KPI83492.1"/>
    </source>
</evidence>
<keyword evidence="7" id="KW-0460">Magnesium</keyword>
<evidence type="ECO:0000313" key="14">
    <source>
        <dbReference type="Proteomes" id="UP000038009"/>
    </source>
</evidence>
<dbReference type="InterPro" id="IPR008250">
    <property type="entry name" value="ATPase_P-typ_transduc_dom_A_sf"/>
</dbReference>
<evidence type="ECO:0000256" key="2">
    <source>
        <dbReference type="ARBA" id="ARBA00006000"/>
    </source>
</evidence>
<dbReference type="Proteomes" id="UP000038009">
    <property type="component" value="Unassembled WGS sequence"/>
</dbReference>
<feature type="transmembrane region" description="Helical" evidence="11">
    <location>
        <begin position="64"/>
        <end position="86"/>
    </location>
</feature>
<dbReference type="InterPro" id="IPR044492">
    <property type="entry name" value="P_typ_ATPase_HD_dom"/>
</dbReference>
<proteinExistence type="inferred from homology"/>
<evidence type="ECO:0000256" key="10">
    <source>
        <dbReference type="ARBA" id="ARBA00023136"/>
    </source>
</evidence>
<feature type="transmembrane region" description="Helical" evidence="11">
    <location>
        <begin position="406"/>
        <end position="425"/>
    </location>
</feature>
<keyword evidence="9 11" id="KW-1133">Transmembrane helix</keyword>
<name>A0A0N1HZI4_LEPSE</name>
<evidence type="ECO:0000256" key="3">
    <source>
        <dbReference type="ARBA" id="ARBA00022692"/>
    </source>
</evidence>
<evidence type="ECO:0000256" key="7">
    <source>
        <dbReference type="ARBA" id="ARBA00022842"/>
    </source>
</evidence>
<keyword evidence="14" id="KW-1185">Reference proteome</keyword>
<dbReference type="VEuPathDB" id="TriTrypDB:Lsey_0366_0020"/>
<dbReference type="Pfam" id="PF00122">
    <property type="entry name" value="E1-E2_ATPase"/>
    <property type="match status" value="1"/>
</dbReference>
<dbReference type="InterPro" id="IPR006544">
    <property type="entry name" value="P-type_TPase_V"/>
</dbReference>
<dbReference type="OMA" id="QKTKYVW"/>
<keyword evidence="3 11" id="KW-0812">Transmembrane</keyword>
<evidence type="ECO:0000256" key="5">
    <source>
        <dbReference type="ARBA" id="ARBA00022741"/>
    </source>
</evidence>
<evidence type="ECO:0000259" key="12">
    <source>
        <dbReference type="Pfam" id="PF00122"/>
    </source>
</evidence>
<evidence type="ECO:0000256" key="4">
    <source>
        <dbReference type="ARBA" id="ARBA00022723"/>
    </source>
</evidence>
<reference evidence="13 14" key="1">
    <citation type="journal article" date="2015" name="PLoS Pathog.">
        <title>Leptomonas seymouri: Adaptations to the Dixenous Life Cycle Analyzed by Genome Sequencing, Transcriptome Profiling and Co-infection with Leishmania donovani.</title>
        <authorList>
            <person name="Kraeva N."/>
            <person name="Butenko A."/>
            <person name="Hlavacova J."/>
            <person name="Kostygov A."/>
            <person name="Myskova J."/>
            <person name="Grybchuk D."/>
            <person name="Lestinova T."/>
            <person name="Votypka J."/>
            <person name="Volf P."/>
            <person name="Opperdoes F."/>
            <person name="Flegontov P."/>
            <person name="Lukes J."/>
            <person name="Yurchenko V."/>
        </authorList>
    </citation>
    <scope>NUCLEOTIDE SEQUENCE [LARGE SCALE GENOMIC DNA]</scope>
    <source>
        <strain evidence="13 14">ATCC 30220</strain>
    </source>
</reference>
<evidence type="ECO:0000256" key="9">
    <source>
        <dbReference type="ARBA" id="ARBA00022989"/>
    </source>
</evidence>
<feature type="transmembrane region" description="Helical" evidence="11">
    <location>
        <begin position="228"/>
        <end position="247"/>
    </location>
</feature>
<feature type="transmembrane region" description="Helical" evidence="11">
    <location>
        <begin position="1182"/>
        <end position="1199"/>
    </location>
</feature>
<dbReference type="GO" id="GO:0006874">
    <property type="term" value="P:intracellular calcium ion homeostasis"/>
    <property type="evidence" value="ECO:0007669"/>
    <property type="project" value="TreeGrafter"/>
</dbReference>
<dbReference type="NCBIfam" id="TIGR01657">
    <property type="entry name" value="P-ATPase-V"/>
    <property type="match status" value="1"/>
</dbReference>
<dbReference type="InterPro" id="IPR001757">
    <property type="entry name" value="P_typ_ATPase"/>
</dbReference>
<dbReference type="NCBIfam" id="TIGR01494">
    <property type="entry name" value="ATPase_P-type"/>
    <property type="match status" value="2"/>
</dbReference>
<dbReference type="GO" id="GO:0019829">
    <property type="term" value="F:ATPase-coupled monoatomic cation transmembrane transporter activity"/>
    <property type="evidence" value="ECO:0007669"/>
    <property type="project" value="TreeGrafter"/>
</dbReference>
<dbReference type="FunFam" id="3.40.50.1000:FF:000378">
    <property type="entry name" value="Cation-transporting ATPase"/>
    <property type="match status" value="1"/>
</dbReference>
<dbReference type="GO" id="GO:0005789">
    <property type="term" value="C:endoplasmic reticulum membrane"/>
    <property type="evidence" value="ECO:0007669"/>
    <property type="project" value="TreeGrafter"/>
</dbReference>
<keyword evidence="10 11" id="KW-0472">Membrane</keyword>
<dbReference type="Pfam" id="PF13246">
    <property type="entry name" value="Cation_ATPase"/>
    <property type="match status" value="1"/>
</dbReference>
<dbReference type="FunFam" id="2.70.150.10:FF:000098">
    <property type="entry name" value="Cation-transporting ATPase"/>
    <property type="match status" value="1"/>
</dbReference>
<dbReference type="SUPFAM" id="SSF56784">
    <property type="entry name" value="HAD-like"/>
    <property type="match status" value="1"/>
</dbReference>
<dbReference type="InterPro" id="IPR036412">
    <property type="entry name" value="HAD-like_sf"/>
</dbReference>
<gene>
    <name evidence="13" type="ORF">ABL78_7466</name>
</gene>
<dbReference type="InterPro" id="IPR023299">
    <property type="entry name" value="ATPase_P-typ_cyto_dom_N"/>
</dbReference>
<protein>
    <submittedName>
        <fullName evidence="13">Putative cation-transporting ATPase</fullName>
    </submittedName>
</protein>
<evidence type="ECO:0000256" key="1">
    <source>
        <dbReference type="ARBA" id="ARBA00004141"/>
    </source>
</evidence>
<dbReference type="PRINTS" id="PR00119">
    <property type="entry name" value="CATATPASE"/>
</dbReference>
<sequence>MAGDSIVANTMIKEVQFLRRRPWHTWVTVWPFAILYVVSITLYLYPELVWDRVTYLVHQTYIDFFHAVCFPVVFFLHAFLSLFTIWSVKFRSHIIYHGVPMEQLTAATDVLVVTHQHKGESEIVPLHQETDDGHPPCFVFQQRKWKLDEREGVFVKPRFPTKYAFAHYVHWEGLGKEAERNKQEDTFGLNKMEVVIPEFQDLFVDHALSPFFVFQMFCVLLWCLDEYWYYSLFTGVMMVGMECTTVFQRIRNMRTLRDMAEVPVRDIDVMRGGKRLTIRTDALLPLDIIVVPSNAPCPVDALLVKGTAVVNEASLTGESTPQLKEAPDDIDMNLSIKKHARHMLFSGTQILLSNGPQESSEEGGHNRDKSNALAVVLKTGFETKQGKLLRTILHSQGRVSENSGEAFAFIGVLVVFALAASGYLLKRGLADPHRSRWKLFLSCVQIITSVVPPELPMELSLAVNTTLLALTKLQIFCTEPFRIPYAGKVDTCCFDKTGTLTTDEMLFGGIDMVDGKGLLNKLKTIPRFSEVVLATCHALVYLDENTLAGDEMEKAATAALGYRLDADDNILYDPKQKDEEKEAADQKSKQKKFQLSESKAKKSYKVLLRFPFLAALRRMACVISAPDGKYVVAKGSPESIVALCQSVPEDCLKVAEETAAKGYRVIALAYRPLKDDEKASKETILALRRDDVESGLIFAGLAVYVCPLKKDAKETIENLEGGSHRCVIITGDSVQTAISVGKDVTMLLCKRQLVAKEGEGGVIEWVDSVSGLLQPGARERIIENTFVRTRKMRVPRDTQWDLCVNAETISPDALNTIIADYNEQVTIWARCAPTQKEAIVTDLKKKGHIVMMAGDGTNDVGALKQAHAGIAVLNSASVAPTADQKDLQVGPQPHNEPDVPPELKVPPNFKFTVVPPQPPLDTPFMEMMKWKMLEAKRKAEIVQLKRWNKQLDEAAKARAEKKANAPPPPANIDQSDFLMESLFNADDENMGGPPMIKLGDASIAAPFTCRSKALTSVCDIIRLGRTTLVTTHMMYKILALNCLTQAYSMSVLHCSGVKFGEKQMILAGVILSVCFLFMSRSKPLTHLCPQRPVTRVFHPYMVTTVFCQFVLHLYCMMQTSWMVEEVDKATMADMRNSFEDAEFKPTLLNSTMFLLTTLISGVTFAVNYRGEPFMQGIRKNRPMFIALVILGLVILTFASESSPELNKEFEITVFPTEEFRSRFTRLLALDALGCFVIEKASLLLFTDF</sequence>
<feature type="transmembrane region" description="Helical" evidence="11">
    <location>
        <begin position="1152"/>
        <end position="1170"/>
    </location>
</feature>
<dbReference type="PANTHER" id="PTHR45630:SF7">
    <property type="entry name" value="ENDOPLASMIC RETICULUM TRANSMEMBRANE HELIX TRANSLOCASE"/>
    <property type="match status" value="1"/>
</dbReference>
<dbReference type="InterPro" id="IPR018303">
    <property type="entry name" value="ATPase_P-typ_P_site"/>
</dbReference>
<dbReference type="SUPFAM" id="SSF81653">
    <property type="entry name" value="Calcium ATPase, transduction domain A"/>
    <property type="match status" value="1"/>
</dbReference>
<evidence type="ECO:0000256" key="8">
    <source>
        <dbReference type="ARBA" id="ARBA00022967"/>
    </source>
</evidence>
<evidence type="ECO:0000256" key="11">
    <source>
        <dbReference type="SAM" id="Phobius"/>
    </source>
</evidence>
<dbReference type="GO" id="GO:0005524">
    <property type="term" value="F:ATP binding"/>
    <property type="evidence" value="ECO:0007669"/>
    <property type="project" value="UniProtKB-KW"/>
</dbReference>
<dbReference type="PANTHER" id="PTHR45630">
    <property type="entry name" value="CATION-TRANSPORTING ATPASE-RELATED"/>
    <property type="match status" value="1"/>
</dbReference>
<dbReference type="GO" id="GO:0016887">
    <property type="term" value="F:ATP hydrolysis activity"/>
    <property type="evidence" value="ECO:0007669"/>
    <property type="project" value="InterPro"/>
</dbReference>
<dbReference type="Gene3D" id="2.70.150.10">
    <property type="entry name" value="Calcium-transporting ATPase, cytoplasmic transduction domain A"/>
    <property type="match status" value="1"/>
</dbReference>
<dbReference type="GO" id="GO:0046872">
    <property type="term" value="F:metal ion binding"/>
    <property type="evidence" value="ECO:0007669"/>
    <property type="project" value="UniProtKB-KW"/>
</dbReference>
<dbReference type="SFLD" id="SFLDF00027">
    <property type="entry name" value="p-type_atpase"/>
    <property type="match status" value="1"/>
</dbReference>
<dbReference type="OrthoDB" id="48943at2759"/>